<dbReference type="GeneID" id="27354263"/>
<dbReference type="PANTHER" id="PTHR48022">
    <property type="entry name" value="PLASTIDIC GLUCOSE TRANSPORTER 4"/>
    <property type="match status" value="1"/>
</dbReference>
<evidence type="ECO:0000256" key="5">
    <source>
        <dbReference type="ARBA" id="ARBA00023136"/>
    </source>
</evidence>
<evidence type="ECO:0000256" key="3">
    <source>
        <dbReference type="ARBA" id="ARBA00022692"/>
    </source>
</evidence>
<dbReference type="InterPro" id="IPR036259">
    <property type="entry name" value="MFS_trans_sf"/>
</dbReference>
<reference evidence="8 9" key="1">
    <citation type="submission" date="2015-01" db="EMBL/GenBank/DDBJ databases">
        <title>The Genome Sequence of Exophiala oligosperma CBS72588.</title>
        <authorList>
            <consortium name="The Broad Institute Genomics Platform"/>
            <person name="Cuomo C."/>
            <person name="de Hoog S."/>
            <person name="Gorbushina A."/>
            <person name="Stielow B."/>
            <person name="Teixiera M."/>
            <person name="Abouelleil A."/>
            <person name="Chapman S.B."/>
            <person name="Priest M."/>
            <person name="Young S.K."/>
            <person name="Wortman J."/>
            <person name="Nusbaum C."/>
            <person name="Birren B."/>
        </authorList>
    </citation>
    <scope>NUCLEOTIDE SEQUENCE [LARGE SCALE GENOMIC DNA]</scope>
    <source>
        <strain evidence="8 9">CBS 72588</strain>
    </source>
</reference>
<dbReference type="PROSITE" id="PS00217">
    <property type="entry name" value="SUGAR_TRANSPORT_2"/>
    <property type="match status" value="1"/>
</dbReference>
<accession>A0A0D2B2Z1</accession>
<proteinExistence type="inferred from homology"/>
<evidence type="ECO:0000259" key="7">
    <source>
        <dbReference type="PROSITE" id="PS50850"/>
    </source>
</evidence>
<dbReference type="GO" id="GO:0016020">
    <property type="term" value="C:membrane"/>
    <property type="evidence" value="ECO:0007669"/>
    <property type="project" value="UniProtKB-SubCell"/>
</dbReference>
<dbReference type="GO" id="GO:0005351">
    <property type="term" value="F:carbohydrate:proton symporter activity"/>
    <property type="evidence" value="ECO:0007669"/>
    <property type="project" value="TreeGrafter"/>
</dbReference>
<organism evidence="8 9">
    <name type="scientific">Exophiala oligosperma</name>
    <dbReference type="NCBI Taxonomy" id="215243"/>
    <lineage>
        <taxon>Eukaryota</taxon>
        <taxon>Fungi</taxon>
        <taxon>Dikarya</taxon>
        <taxon>Ascomycota</taxon>
        <taxon>Pezizomycotina</taxon>
        <taxon>Eurotiomycetes</taxon>
        <taxon>Chaetothyriomycetidae</taxon>
        <taxon>Chaetothyriales</taxon>
        <taxon>Herpotrichiellaceae</taxon>
        <taxon>Exophiala</taxon>
    </lineage>
</organism>
<protein>
    <recommendedName>
        <fullName evidence="7">Major facilitator superfamily (MFS) profile domain-containing protein</fullName>
    </recommendedName>
</protein>
<comment type="similarity">
    <text evidence="2">Belongs to the major facilitator superfamily. Sugar transporter (TC 2.A.1.1) family.</text>
</comment>
<name>A0A0D2B2Z1_9EURO</name>
<gene>
    <name evidence="8" type="ORF">PV06_02189</name>
</gene>
<evidence type="ECO:0000256" key="4">
    <source>
        <dbReference type="ARBA" id="ARBA00022989"/>
    </source>
</evidence>
<dbReference type="VEuPathDB" id="FungiDB:PV06_02189"/>
<sequence length="112" mass="12710">MIFIFKGFYAGSFTPLNTIYSTEVVSYRIRAAGLSLFRLVTSGFGILASFAMSYAMGDLGWKFYIINAFWDILFLLIIYFVWIETRGLTLEEIAIKFGDLDQEAFTIDGIPS</sequence>
<dbReference type="InterPro" id="IPR005828">
    <property type="entry name" value="MFS_sugar_transport-like"/>
</dbReference>
<feature type="transmembrane region" description="Helical" evidence="6">
    <location>
        <begin position="63"/>
        <end position="82"/>
    </location>
</feature>
<dbReference type="EMBL" id="KN847333">
    <property type="protein sequence ID" value="KIW46521.1"/>
    <property type="molecule type" value="Genomic_DNA"/>
</dbReference>
<dbReference type="Pfam" id="PF00083">
    <property type="entry name" value="Sugar_tr"/>
    <property type="match status" value="1"/>
</dbReference>
<dbReference type="PANTHER" id="PTHR48022:SF31">
    <property type="entry name" value="HEXOSE TRANSPORTER"/>
    <property type="match status" value="1"/>
</dbReference>
<feature type="domain" description="Major facilitator superfamily (MFS) profile" evidence="7">
    <location>
        <begin position="1"/>
        <end position="112"/>
    </location>
</feature>
<comment type="subcellular location">
    <subcellularLocation>
        <location evidence="1">Membrane</location>
        <topology evidence="1">Multi-pass membrane protein</topology>
    </subcellularLocation>
</comment>
<evidence type="ECO:0000313" key="9">
    <source>
        <dbReference type="Proteomes" id="UP000053342"/>
    </source>
</evidence>
<dbReference type="OrthoDB" id="4358694at2759"/>
<dbReference type="PROSITE" id="PS50850">
    <property type="entry name" value="MFS"/>
    <property type="match status" value="1"/>
</dbReference>
<dbReference type="Gene3D" id="1.20.1250.20">
    <property type="entry name" value="MFS general substrate transporter like domains"/>
    <property type="match status" value="1"/>
</dbReference>
<dbReference type="Proteomes" id="UP000053342">
    <property type="component" value="Unassembled WGS sequence"/>
</dbReference>
<dbReference type="InterPro" id="IPR050360">
    <property type="entry name" value="MFS_Sugar_Transporters"/>
</dbReference>
<keyword evidence="9" id="KW-1185">Reference proteome</keyword>
<evidence type="ECO:0000256" key="6">
    <source>
        <dbReference type="SAM" id="Phobius"/>
    </source>
</evidence>
<dbReference type="InterPro" id="IPR020846">
    <property type="entry name" value="MFS_dom"/>
</dbReference>
<dbReference type="AlphaFoldDB" id="A0A0D2B2Z1"/>
<evidence type="ECO:0000256" key="2">
    <source>
        <dbReference type="ARBA" id="ARBA00010992"/>
    </source>
</evidence>
<dbReference type="InterPro" id="IPR005829">
    <property type="entry name" value="Sugar_transporter_CS"/>
</dbReference>
<keyword evidence="3 6" id="KW-0812">Transmembrane</keyword>
<dbReference type="RefSeq" id="XP_016266737.1">
    <property type="nucleotide sequence ID" value="XM_016402840.1"/>
</dbReference>
<dbReference type="HOGENOM" id="CLU_2145875_0_0_1"/>
<evidence type="ECO:0000256" key="1">
    <source>
        <dbReference type="ARBA" id="ARBA00004141"/>
    </source>
</evidence>
<keyword evidence="5 6" id="KW-0472">Membrane</keyword>
<feature type="transmembrane region" description="Helical" evidence="6">
    <location>
        <begin position="36"/>
        <end position="57"/>
    </location>
</feature>
<dbReference type="SUPFAM" id="SSF103473">
    <property type="entry name" value="MFS general substrate transporter"/>
    <property type="match status" value="1"/>
</dbReference>
<keyword evidence="4 6" id="KW-1133">Transmembrane helix</keyword>
<evidence type="ECO:0000313" key="8">
    <source>
        <dbReference type="EMBL" id="KIW46521.1"/>
    </source>
</evidence>